<gene>
    <name evidence="1" type="ORF">CFOL_v3_28937</name>
</gene>
<organism evidence="1 2">
    <name type="scientific">Cephalotus follicularis</name>
    <name type="common">Albany pitcher plant</name>
    <dbReference type="NCBI Taxonomy" id="3775"/>
    <lineage>
        <taxon>Eukaryota</taxon>
        <taxon>Viridiplantae</taxon>
        <taxon>Streptophyta</taxon>
        <taxon>Embryophyta</taxon>
        <taxon>Tracheophyta</taxon>
        <taxon>Spermatophyta</taxon>
        <taxon>Magnoliopsida</taxon>
        <taxon>eudicotyledons</taxon>
        <taxon>Gunneridae</taxon>
        <taxon>Pentapetalae</taxon>
        <taxon>rosids</taxon>
        <taxon>fabids</taxon>
        <taxon>Oxalidales</taxon>
        <taxon>Cephalotaceae</taxon>
        <taxon>Cephalotus</taxon>
    </lineage>
</organism>
<dbReference type="EMBL" id="BDDD01003590">
    <property type="protein sequence ID" value="GAV85501.1"/>
    <property type="molecule type" value="Genomic_DNA"/>
</dbReference>
<evidence type="ECO:0000313" key="1">
    <source>
        <dbReference type="EMBL" id="GAV85501.1"/>
    </source>
</evidence>
<reference evidence="2" key="1">
    <citation type="submission" date="2016-04" db="EMBL/GenBank/DDBJ databases">
        <title>Cephalotus genome sequencing.</title>
        <authorList>
            <person name="Fukushima K."/>
            <person name="Hasebe M."/>
            <person name="Fang X."/>
        </authorList>
    </citation>
    <scope>NUCLEOTIDE SEQUENCE [LARGE SCALE GENOMIC DNA]</scope>
    <source>
        <strain evidence="2">cv. St1</strain>
    </source>
</reference>
<dbReference type="AlphaFoldDB" id="A0A1Q3CZD5"/>
<protein>
    <submittedName>
        <fullName evidence="1">Uncharacterized protein</fullName>
    </submittedName>
</protein>
<dbReference type="Proteomes" id="UP000187406">
    <property type="component" value="Unassembled WGS sequence"/>
</dbReference>
<accession>A0A1Q3CZD5</accession>
<comment type="caution">
    <text evidence="1">The sequence shown here is derived from an EMBL/GenBank/DDBJ whole genome shotgun (WGS) entry which is preliminary data.</text>
</comment>
<name>A0A1Q3CZD5_CEPFO</name>
<proteinExistence type="predicted"/>
<dbReference type="InParanoid" id="A0A1Q3CZD5"/>
<evidence type="ECO:0000313" key="2">
    <source>
        <dbReference type="Proteomes" id="UP000187406"/>
    </source>
</evidence>
<keyword evidence="2" id="KW-1185">Reference proteome</keyword>
<sequence length="80" mass="9098">MEKHIGKRKRTYSLEPNNGIFYNSSIHDHHLYSSNCPSSYILNHSYVVENKLGSSLPCSHVQNALLSITFCSYPNKKLQG</sequence>